<evidence type="ECO:0000256" key="1">
    <source>
        <dbReference type="ARBA" id="ARBA00007469"/>
    </source>
</evidence>
<dbReference type="KEGG" id="dfa:DFA_07443"/>
<dbReference type="GeneID" id="14872039"/>
<dbReference type="PANTHER" id="PTHR11240:SF22">
    <property type="entry name" value="RIBONUCLEASE T2"/>
    <property type="match status" value="1"/>
</dbReference>
<dbReference type="InterPro" id="IPR018188">
    <property type="entry name" value="RNase_T2_His_AS_1"/>
</dbReference>
<reference evidence="5" key="1">
    <citation type="journal article" date="2011" name="Genome Res.">
        <title>Phylogeny-wide analysis of social amoeba genomes highlights ancient origins for complex intercellular communication.</title>
        <authorList>
            <person name="Heidel A.J."/>
            <person name="Lawal H.M."/>
            <person name="Felder M."/>
            <person name="Schilde C."/>
            <person name="Helps N.R."/>
            <person name="Tunggal B."/>
            <person name="Rivero F."/>
            <person name="John U."/>
            <person name="Schleicher M."/>
            <person name="Eichinger L."/>
            <person name="Platzer M."/>
            <person name="Noegel A.A."/>
            <person name="Schaap P."/>
            <person name="Gloeckner G."/>
        </authorList>
    </citation>
    <scope>NUCLEOTIDE SEQUENCE [LARGE SCALE GENOMIC DNA]</scope>
    <source>
        <strain evidence="5">SH3</strain>
    </source>
</reference>
<dbReference type="PANTHER" id="PTHR11240">
    <property type="entry name" value="RIBONUCLEASE T2"/>
    <property type="match status" value="1"/>
</dbReference>
<dbReference type="SUPFAM" id="SSF55895">
    <property type="entry name" value="Ribonuclease Rh-like"/>
    <property type="match status" value="1"/>
</dbReference>
<dbReference type="OMA" id="TNCHIGS"/>
<evidence type="ECO:0000313" key="4">
    <source>
        <dbReference type="EMBL" id="EGG20320.1"/>
    </source>
</evidence>
<dbReference type="GO" id="GO:0033897">
    <property type="term" value="F:ribonuclease T2 activity"/>
    <property type="evidence" value="ECO:0007669"/>
    <property type="project" value="InterPro"/>
</dbReference>
<feature type="signal peptide" evidence="3">
    <location>
        <begin position="1"/>
        <end position="21"/>
    </location>
</feature>
<dbReference type="GO" id="GO:0006401">
    <property type="term" value="P:RNA catabolic process"/>
    <property type="evidence" value="ECO:0007669"/>
    <property type="project" value="TreeGrafter"/>
</dbReference>
<feature type="chain" id="PRO_5003313436" evidence="3">
    <location>
        <begin position="22"/>
        <end position="232"/>
    </location>
</feature>
<evidence type="ECO:0000313" key="5">
    <source>
        <dbReference type="Proteomes" id="UP000007797"/>
    </source>
</evidence>
<accession>F4PWF6</accession>
<dbReference type="STRING" id="1054147.F4PWF6"/>
<keyword evidence="5" id="KW-1185">Reference proteome</keyword>
<dbReference type="RefSeq" id="XP_004367303.1">
    <property type="nucleotide sequence ID" value="XM_004367246.1"/>
</dbReference>
<sequence>MKFKLLTLFIVVLLLASNCCGSHHGKGSKRKAEPGEFDFYLFVTQWIYSYCTQGQKCLPSKIRSAFTIHGLWPNNNNGTYPSFCKGASYSSSAIQDILVELDQDWPSLFALNNNDFWDHEWTKHGTCSVVGPITDQYDYFAASIKTLYNHNITLALEESNIYPSDTQPVNIQSFSDAIQHSFNAKPLVQCYKENISQVALCMDKDLNLIDCPPAKGFTCQSSSAYWPSTLHK</sequence>
<dbReference type="AlphaFoldDB" id="F4PWF6"/>
<dbReference type="InterPro" id="IPR001568">
    <property type="entry name" value="RNase_T2-like"/>
</dbReference>
<gene>
    <name evidence="4" type="primary">ddiA</name>
    <name evidence="4" type="ORF">DFA_07443</name>
</gene>
<dbReference type="Gene3D" id="3.90.730.10">
    <property type="entry name" value="Ribonuclease T2-like"/>
    <property type="match status" value="1"/>
</dbReference>
<dbReference type="EMBL" id="GL883013">
    <property type="protein sequence ID" value="EGG20320.1"/>
    <property type="molecule type" value="Genomic_DNA"/>
</dbReference>
<dbReference type="InterPro" id="IPR033130">
    <property type="entry name" value="RNase_T2_His_AS_2"/>
</dbReference>
<dbReference type="Pfam" id="PF00445">
    <property type="entry name" value="Ribonuclease_T2"/>
    <property type="match status" value="1"/>
</dbReference>
<dbReference type="Proteomes" id="UP000007797">
    <property type="component" value="Unassembled WGS sequence"/>
</dbReference>
<dbReference type="InterPro" id="IPR036430">
    <property type="entry name" value="RNase_T2-like_sf"/>
</dbReference>
<organism evidence="4 5">
    <name type="scientific">Cavenderia fasciculata</name>
    <name type="common">Slime mold</name>
    <name type="synonym">Dictyostelium fasciculatum</name>
    <dbReference type="NCBI Taxonomy" id="261658"/>
    <lineage>
        <taxon>Eukaryota</taxon>
        <taxon>Amoebozoa</taxon>
        <taxon>Evosea</taxon>
        <taxon>Eumycetozoa</taxon>
        <taxon>Dictyostelia</taxon>
        <taxon>Acytosteliales</taxon>
        <taxon>Cavenderiaceae</taxon>
        <taxon>Cavenderia</taxon>
    </lineage>
</organism>
<dbReference type="GO" id="GO:0005576">
    <property type="term" value="C:extracellular region"/>
    <property type="evidence" value="ECO:0007669"/>
    <property type="project" value="TreeGrafter"/>
</dbReference>
<dbReference type="OrthoDB" id="435754at2759"/>
<keyword evidence="3" id="KW-0732">Signal</keyword>
<comment type="similarity">
    <text evidence="1 2">Belongs to the RNase T2 family.</text>
</comment>
<dbReference type="CDD" id="cd00374">
    <property type="entry name" value="RNase_T2"/>
    <property type="match status" value="1"/>
</dbReference>
<dbReference type="PROSITE" id="PS00531">
    <property type="entry name" value="RNASE_T2_2"/>
    <property type="match status" value="1"/>
</dbReference>
<name>F4PWF6_CACFS</name>
<proteinExistence type="inferred from homology"/>
<evidence type="ECO:0000256" key="2">
    <source>
        <dbReference type="RuleBase" id="RU004328"/>
    </source>
</evidence>
<dbReference type="PROSITE" id="PS00530">
    <property type="entry name" value="RNASE_T2_1"/>
    <property type="match status" value="1"/>
</dbReference>
<protein>
    <submittedName>
        <fullName evidence="4">Ribonuclease T2</fullName>
    </submittedName>
</protein>
<evidence type="ECO:0000256" key="3">
    <source>
        <dbReference type="SAM" id="SignalP"/>
    </source>
</evidence>
<dbReference type="GO" id="GO:0003723">
    <property type="term" value="F:RNA binding"/>
    <property type="evidence" value="ECO:0007669"/>
    <property type="project" value="InterPro"/>
</dbReference>